<dbReference type="Proteomes" id="UP000218811">
    <property type="component" value="Unassembled WGS sequence"/>
</dbReference>
<protein>
    <submittedName>
        <fullName evidence="1">Uncharacterized protein</fullName>
    </submittedName>
</protein>
<dbReference type="AlphaFoldDB" id="A0A2H3ITS0"/>
<name>A0A2H3ITS0_WOLCO</name>
<accession>A0A2H3ITS0</accession>
<keyword evidence="2" id="KW-1185">Reference proteome</keyword>
<gene>
    <name evidence="1" type="ORF">WOLCODRAFT_135095</name>
</gene>
<organism evidence="1 2">
    <name type="scientific">Wolfiporia cocos (strain MD-104)</name>
    <name type="common">Brown rot fungus</name>
    <dbReference type="NCBI Taxonomy" id="742152"/>
    <lineage>
        <taxon>Eukaryota</taxon>
        <taxon>Fungi</taxon>
        <taxon>Dikarya</taxon>
        <taxon>Basidiomycota</taxon>
        <taxon>Agaricomycotina</taxon>
        <taxon>Agaricomycetes</taxon>
        <taxon>Polyporales</taxon>
        <taxon>Phaeolaceae</taxon>
        <taxon>Wolfiporia</taxon>
    </lineage>
</organism>
<evidence type="ECO:0000313" key="2">
    <source>
        <dbReference type="Proteomes" id="UP000218811"/>
    </source>
</evidence>
<proteinExistence type="predicted"/>
<reference evidence="1 2" key="1">
    <citation type="journal article" date="2012" name="Science">
        <title>The Paleozoic origin of enzymatic lignin decomposition reconstructed from 31 fungal genomes.</title>
        <authorList>
            <person name="Floudas D."/>
            <person name="Binder M."/>
            <person name="Riley R."/>
            <person name="Barry K."/>
            <person name="Blanchette R.A."/>
            <person name="Henrissat B."/>
            <person name="Martinez A.T."/>
            <person name="Otillar R."/>
            <person name="Spatafora J.W."/>
            <person name="Yadav J.S."/>
            <person name="Aerts A."/>
            <person name="Benoit I."/>
            <person name="Boyd A."/>
            <person name="Carlson A."/>
            <person name="Copeland A."/>
            <person name="Coutinho P.M."/>
            <person name="de Vries R.P."/>
            <person name="Ferreira P."/>
            <person name="Findley K."/>
            <person name="Foster B."/>
            <person name="Gaskell J."/>
            <person name="Glotzer D."/>
            <person name="Gorecki P."/>
            <person name="Heitman J."/>
            <person name="Hesse C."/>
            <person name="Hori C."/>
            <person name="Igarashi K."/>
            <person name="Jurgens J.A."/>
            <person name="Kallen N."/>
            <person name="Kersten P."/>
            <person name="Kohler A."/>
            <person name="Kuees U."/>
            <person name="Kumar T.K.A."/>
            <person name="Kuo A."/>
            <person name="LaButti K."/>
            <person name="Larrondo L.F."/>
            <person name="Lindquist E."/>
            <person name="Ling A."/>
            <person name="Lombard V."/>
            <person name="Lucas S."/>
            <person name="Lundell T."/>
            <person name="Martin R."/>
            <person name="McLaughlin D.J."/>
            <person name="Morgenstern I."/>
            <person name="Morin E."/>
            <person name="Murat C."/>
            <person name="Nagy L.G."/>
            <person name="Nolan M."/>
            <person name="Ohm R.A."/>
            <person name="Patyshakuliyeva A."/>
            <person name="Rokas A."/>
            <person name="Ruiz-Duenas F.J."/>
            <person name="Sabat G."/>
            <person name="Salamov A."/>
            <person name="Samejima M."/>
            <person name="Schmutz J."/>
            <person name="Slot J.C."/>
            <person name="St John F."/>
            <person name="Stenlid J."/>
            <person name="Sun H."/>
            <person name="Sun S."/>
            <person name="Syed K."/>
            <person name="Tsang A."/>
            <person name="Wiebenga A."/>
            <person name="Young D."/>
            <person name="Pisabarro A."/>
            <person name="Eastwood D.C."/>
            <person name="Martin F."/>
            <person name="Cullen D."/>
            <person name="Grigoriev I.V."/>
            <person name="Hibbett D.S."/>
        </authorList>
    </citation>
    <scope>NUCLEOTIDE SEQUENCE [LARGE SCALE GENOMIC DNA]</scope>
    <source>
        <strain evidence="1 2">MD-104</strain>
    </source>
</reference>
<dbReference type="STRING" id="742152.A0A2H3ITS0"/>
<sequence>MRFHRAVYRFWLFCTSFCYPAREVPFQAGGEINHSEYHAQFLRPFSAEELLDIRRVADFCADMVGWVTDYQTITPRPVSAEQTAIFTAYCRSNAELAPDYALEIYRRLRIFHKQSHVRSFFWGAYDRAIAEKLPTTAQDREERLAKAILREVYGEHDTCHRCHAVGGLKLYGKTNWHWMRGEFNWTKLRGLLPGNLPPNKYEGGRLAQRACTPDGYARMMEEIFDARCASPQQMHAQAHAPGAGAWDAEGLYCAACVEVLLGERLWVWCDARQQRESDSVREDCCYGWGCRTQVHNIEHAEMLNHFCMPARDDSEDPESHRV</sequence>
<dbReference type="EMBL" id="KB467831">
    <property type="protein sequence ID" value="PCH33372.1"/>
    <property type="molecule type" value="Genomic_DNA"/>
</dbReference>
<dbReference type="OrthoDB" id="2745518at2759"/>
<evidence type="ECO:0000313" key="1">
    <source>
        <dbReference type="EMBL" id="PCH33372.1"/>
    </source>
</evidence>